<evidence type="ECO:0000256" key="1">
    <source>
        <dbReference type="SAM" id="MobiDB-lite"/>
    </source>
</evidence>
<name>U5DGW5_AMBTC</name>
<sequence>MESSLLSASAAAPPNNNKNPSSSSSTLFKHSFPHIQSQKFHGTSSWRNGGGGVLGRSIPSGSNSADPLRRIHFNWE</sequence>
<gene>
    <name evidence="2" type="ORF">AMTR_s00062p00177660</name>
</gene>
<dbReference type="AlphaFoldDB" id="U5DGW5"/>
<dbReference type="Proteomes" id="UP000017836">
    <property type="component" value="Unassembled WGS sequence"/>
</dbReference>
<feature type="compositionally biased region" description="Basic and acidic residues" evidence="1">
    <location>
        <begin position="67"/>
        <end position="76"/>
    </location>
</feature>
<reference evidence="3" key="1">
    <citation type="journal article" date="2013" name="Science">
        <title>The Amborella genome and the evolution of flowering plants.</title>
        <authorList>
            <consortium name="Amborella Genome Project"/>
        </authorList>
    </citation>
    <scope>NUCLEOTIDE SEQUENCE [LARGE SCALE GENOMIC DNA]</scope>
</reference>
<proteinExistence type="predicted"/>
<organism evidence="2 3">
    <name type="scientific">Amborella trichopoda</name>
    <dbReference type="NCBI Taxonomy" id="13333"/>
    <lineage>
        <taxon>Eukaryota</taxon>
        <taxon>Viridiplantae</taxon>
        <taxon>Streptophyta</taxon>
        <taxon>Embryophyta</taxon>
        <taxon>Tracheophyta</taxon>
        <taxon>Spermatophyta</taxon>
        <taxon>Magnoliopsida</taxon>
        <taxon>Amborellales</taxon>
        <taxon>Amborellaceae</taxon>
        <taxon>Amborella</taxon>
    </lineage>
</organism>
<evidence type="ECO:0000313" key="3">
    <source>
        <dbReference type="Proteomes" id="UP000017836"/>
    </source>
</evidence>
<evidence type="ECO:0000313" key="2">
    <source>
        <dbReference type="EMBL" id="ERN19673.1"/>
    </source>
</evidence>
<keyword evidence="3" id="KW-1185">Reference proteome</keyword>
<feature type="region of interest" description="Disordered" evidence="1">
    <location>
        <begin position="1"/>
        <end position="76"/>
    </location>
</feature>
<feature type="compositionally biased region" description="Low complexity" evidence="1">
    <location>
        <begin position="1"/>
        <end position="25"/>
    </location>
</feature>
<feature type="compositionally biased region" description="Polar residues" evidence="1">
    <location>
        <begin position="34"/>
        <end position="47"/>
    </location>
</feature>
<dbReference type="HOGENOM" id="CLU_2657777_0_0_1"/>
<accession>U5DGW5</accession>
<dbReference type="Gramene" id="ERN19673">
    <property type="protein sequence ID" value="ERN19673"/>
    <property type="gene ID" value="AMTR_s00062p00177660"/>
</dbReference>
<protein>
    <submittedName>
        <fullName evidence="2">Uncharacterized protein</fullName>
    </submittedName>
</protein>
<dbReference type="EMBL" id="KI392068">
    <property type="protein sequence ID" value="ERN19673.1"/>
    <property type="molecule type" value="Genomic_DNA"/>
</dbReference>